<accession>A0AAD1S7L9</accession>
<organism evidence="1 2">
    <name type="scientific">Pelobates cultripes</name>
    <name type="common">Western spadefoot toad</name>
    <dbReference type="NCBI Taxonomy" id="61616"/>
    <lineage>
        <taxon>Eukaryota</taxon>
        <taxon>Metazoa</taxon>
        <taxon>Chordata</taxon>
        <taxon>Craniata</taxon>
        <taxon>Vertebrata</taxon>
        <taxon>Euteleostomi</taxon>
        <taxon>Amphibia</taxon>
        <taxon>Batrachia</taxon>
        <taxon>Anura</taxon>
        <taxon>Pelobatoidea</taxon>
        <taxon>Pelobatidae</taxon>
        <taxon>Pelobates</taxon>
    </lineage>
</organism>
<proteinExistence type="predicted"/>
<gene>
    <name evidence="1" type="ORF">PECUL_23A044974</name>
</gene>
<keyword evidence="2" id="KW-1185">Reference proteome</keyword>
<evidence type="ECO:0000313" key="1">
    <source>
        <dbReference type="EMBL" id="CAH2293739.1"/>
    </source>
</evidence>
<dbReference type="AlphaFoldDB" id="A0AAD1S7L9"/>
<evidence type="ECO:0000313" key="2">
    <source>
        <dbReference type="Proteomes" id="UP001295444"/>
    </source>
</evidence>
<name>A0AAD1S7L9_PELCU</name>
<sequence length="223" mass="25853">MTLTSLLDENDTSTTLSQANLKPKSCFTPNIGSFKNIELFLEAVKFEIENIKSMDLKRNLYMNLTKQENKALHSLRHNKMITIRPADKGGNIVIRNSSDNVGMAFKILEDKDAYHLLKTDPTNAFLHDYKQILDNRGLLSKEEYDFLLNRNPRIATFYCLPKIHKNQSNPPGHPIVSKNREGEENGRQYIDTLLQPSVKLMRSYLKDSMTLLRFLNNFSWMQR</sequence>
<dbReference type="Proteomes" id="UP001295444">
    <property type="component" value="Chromosome 05"/>
</dbReference>
<protein>
    <submittedName>
        <fullName evidence="1">Uncharacterized protein</fullName>
    </submittedName>
</protein>
<dbReference type="EMBL" id="OW240916">
    <property type="protein sequence ID" value="CAH2293739.1"/>
    <property type="molecule type" value="Genomic_DNA"/>
</dbReference>
<feature type="non-terminal residue" evidence="1">
    <location>
        <position position="223"/>
    </location>
</feature>
<reference evidence="1" key="1">
    <citation type="submission" date="2022-03" db="EMBL/GenBank/DDBJ databases">
        <authorList>
            <person name="Alioto T."/>
            <person name="Alioto T."/>
            <person name="Gomez Garrido J."/>
        </authorList>
    </citation>
    <scope>NUCLEOTIDE SEQUENCE</scope>
</reference>